<keyword evidence="1" id="KW-0472">Membrane</keyword>
<evidence type="ECO:0000313" key="4">
    <source>
        <dbReference type="Proteomes" id="UP000031847"/>
    </source>
</evidence>
<gene>
    <name evidence="3" type="ORF">JCM5805K_1267</name>
</gene>
<dbReference type="Pfam" id="PF04536">
    <property type="entry name" value="TPM_phosphatase"/>
    <property type="match status" value="1"/>
</dbReference>
<keyword evidence="1" id="KW-0812">Transmembrane</keyword>
<sequence>MDSCHWNLYSSASSWNYCGVFAIMRKKLVFLSLFFLSIFFLLIAPKTSAATFSSGLEDNLQLLGGNVTLLEQEAQKLANETKAGVYVVTTDSSTPASQMAKTYLADKVGAKNNGVVLVINMNLRKVYIWATGNLKYYLPSSRIEKTLDIVQPELTDNNYYQAVSGFFDQVSKYYQAGIPTSRKYSINSETGAVTFHRSFQPLSILIALIISLIAAGGFVWTIYRRYQMKDAHAVWRYDYGRNGNLELHQREDILVNTFITTRIIPRPSSDNNNFSDGSGGGRSF</sequence>
<organism evidence="3 4">
    <name type="scientific">Lactococcus lactis subsp. lactis</name>
    <name type="common">Streptococcus lactis</name>
    <dbReference type="NCBI Taxonomy" id="1360"/>
    <lineage>
        <taxon>Bacteria</taxon>
        <taxon>Bacillati</taxon>
        <taxon>Bacillota</taxon>
        <taxon>Bacilli</taxon>
        <taxon>Lactobacillales</taxon>
        <taxon>Streptococcaceae</taxon>
        <taxon>Lactococcus</taxon>
    </lineage>
</organism>
<evidence type="ECO:0000259" key="2">
    <source>
        <dbReference type="Pfam" id="PF04536"/>
    </source>
</evidence>
<name>A0A0B8QK01_LACLL</name>
<accession>A0A0B8QK01</accession>
<proteinExistence type="predicted"/>
<dbReference type="AlphaFoldDB" id="A0A0B8QK01"/>
<reference evidence="3 4" key="1">
    <citation type="submission" date="2015-01" db="EMBL/GenBank/DDBJ databases">
        <title>Lactococcus lactis subsp.lactis JCM 5805 whole genome shotgun sequence.</title>
        <authorList>
            <person name="Fujii T."/>
            <person name="Tomita Y."/>
            <person name="Ikushima S."/>
            <person name="Fujiwara D."/>
        </authorList>
    </citation>
    <scope>NUCLEOTIDE SEQUENCE [LARGE SCALE GENOMIC DNA]</scope>
    <source>
        <strain evidence="3 4">JCM 5805</strain>
    </source>
</reference>
<dbReference type="InterPro" id="IPR007621">
    <property type="entry name" value="TPM_dom"/>
</dbReference>
<feature type="transmembrane region" description="Helical" evidence="1">
    <location>
        <begin position="202"/>
        <end position="223"/>
    </location>
</feature>
<keyword evidence="1" id="KW-1133">Transmembrane helix</keyword>
<evidence type="ECO:0000313" key="3">
    <source>
        <dbReference type="EMBL" id="GAM80155.1"/>
    </source>
</evidence>
<dbReference type="Gene3D" id="3.10.310.50">
    <property type="match status" value="1"/>
</dbReference>
<dbReference type="EMBL" id="BBSI01000022">
    <property type="protein sequence ID" value="GAM80155.1"/>
    <property type="molecule type" value="Genomic_DNA"/>
</dbReference>
<dbReference type="Proteomes" id="UP000031847">
    <property type="component" value="Unassembled WGS sequence"/>
</dbReference>
<protein>
    <submittedName>
        <fullName evidence="3">Beta-propeller domains of methanol dehydrogenase type</fullName>
    </submittedName>
</protein>
<feature type="domain" description="TPM" evidence="2">
    <location>
        <begin position="67"/>
        <end position="172"/>
    </location>
</feature>
<evidence type="ECO:0000256" key="1">
    <source>
        <dbReference type="SAM" id="Phobius"/>
    </source>
</evidence>
<comment type="caution">
    <text evidence="3">The sequence shown here is derived from an EMBL/GenBank/DDBJ whole genome shotgun (WGS) entry which is preliminary data.</text>
</comment>